<evidence type="ECO:0000256" key="5">
    <source>
        <dbReference type="ARBA" id="ARBA00023004"/>
    </source>
</evidence>
<reference evidence="17 18" key="1">
    <citation type="submission" date="2025-04" db="UniProtKB">
        <authorList>
            <consortium name="RefSeq"/>
        </authorList>
    </citation>
    <scope>IDENTIFICATION</scope>
</reference>
<evidence type="ECO:0000256" key="14">
    <source>
        <dbReference type="SAM" id="MobiDB-lite"/>
    </source>
</evidence>
<dbReference type="GO" id="GO:0004784">
    <property type="term" value="F:superoxide dismutase activity"/>
    <property type="evidence" value="ECO:0007669"/>
    <property type="project" value="UniProtKB-EC"/>
</dbReference>
<dbReference type="PROSITE" id="PS01033">
    <property type="entry name" value="GLOBIN"/>
    <property type="match status" value="1"/>
</dbReference>
<dbReference type="GO" id="GO:0005344">
    <property type="term" value="F:oxygen carrier activity"/>
    <property type="evidence" value="ECO:0007669"/>
    <property type="project" value="UniProtKB-KW"/>
</dbReference>
<dbReference type="GeneID" id="115826283"/>
<dbReference type="InterPro" id="IPR012292">
    <property type="entry name" value="Globin/Proto"/>
</dbReference>
<dbReference type="PANTHER" id="PTHR46783:SF1">
    <property type="entry name" value="CYTOGLOBIN-1-RELATED"/>
    <property type="match status" value="1"/>
</dbReference>
<evidence type="ECO:0000256" key="7">
    <source>
        <dbReference type="ARBA" id="ARBA00044551"/>
    </source>
</evidence>
<evidence type="ECO:0000256" key="2">
    <source>
        <dbReference type="ARBA" id="ARBA00012682"/>
    </source>
</evidence>
<accession>A0A6J2WMZ1</accession>
<keyword evidence="3 13" id="KW-0349">Heme</keyword>
<evidence type="ECO:0000313" key="17">
    <source>
        <dbReference type="RefSeq" id="XP_030645898.1"/>
    </source>
</evidence>
<comment type="catalytic activity">
    <reaction evidence="10">
        <text>2 superoxide + 2 H(+) = H2O2 + O2</text>
        <dbReference type="Rhea" id="RHEA:20696"/>
        <dbReference type="ChEBI" id="CHEBI:15378"/>
        <dbReference type="ChEBI" id="CHEBI:15379"/>
        <dbReference type="ChEBI" id="CHEBI:16240"/>
        <dbReference type="ChEBI" id="CHEBI:18421"/>
        <dbReference type="EC" id="1.15.1.1"/>
    </reaction>
    <physiologicalReaction direction="left-to-right" evidence="10">
        <dbReference type="Rhea" id="RHEA:20697"/>
    </physiologicalReaction>
</comment>
<comment type="catalytic activity">
    <reaction evidence="6">
        <text>Fe(II)-heme b-[protein] + nitric oxide + O2 = Fe(III)-heme b-[protein] + nitrate</text>
        <dbReference type="Rhea" id="RHEA:78091"/>
        <dbReference type="Rhea" id="RHEA-COMP:18975"/>
        <dbReference type="Rhea" id="RHEA-COMP:18976"/>
        <dbReference type="ChEBI" id="CHEBI:15379"/>
        <dbReference type="ChEBI" id="CHEBI:16480"/>
        <dbReference type="ChEBI" id="CHEBI:17632"/>
        <dbReference type="ChEBI" id="CHEBI:55376"/>
        <dbReference type="ChEBI" id="CHEBI:60344"/>
    </reaction>
    <physiologicalReaction direction="left-to-right" evidence="6">
        <dbReference type="Rhea" id="RHEA:78092"/>
    </physiologicalReaction>
</comment>
<dbReference type="OrthoDB" id="436496at2759"/>
<dbReference type="Gene3D" id="1.10.490.10">
    <property type="entry name" value="Globins"/>
    <property type="match status" value="1"/>
</dbReference>
<keyword evidence="13" id="KW-0561">Oxygen transport</keyword>
<dbReference type="InterPro" id="IPR013314">
    <property type="entry name" value="Globin_lamprey/hagfish"/>
</dbReference>
<name>A0A6J2WMZ1_CHACN</name>
<dbReference type="SUPFAM" id="SSF46458">
    <property type="entry name" value="Globin-like"/>
    <property type="match status" value="1"/>
</dbReference>
<evidence type="ECO:0000313" key="18">
    <source>
        <dbReference type="RefSeq" id="XP_030645899.1"/>
    </source>
</evidence>
<organism evidence="16 18">
    <name type="scientific">Chanos chanos</name>
    <name type="common">Milkfish</name>
    <name type="synonym">Mugil chanos</name>
    <dbReference type="NCBI Taxonomy" id="29144"/>
    <lineage>
        <taxon>Eukaryota</taxon>
        <taxon>Metazoa</taxon>
        <taxon>Chordata</taxon>
        <taxon>Craniata</taxon>
        <taxon>Vertebrata</taxon>
        <taxon>Euteleostomi</taxon>
        <taxon>Actinopterygii</taxon>
        <taxon>Neopterygii</taxon>
        <taxon>Teleostei</taxon>
        <taxon>Ostariophysi</taxon>
        <taxon>Gonorynchiformes</taxon>
        <taxon>Chanidae</taxon>
        <taxon>Chanos</taxon>
    </lineage>
</organism>
<dbReference type="Pfam" id="PF00042">
    <property type="entry name" value="Globin"/>
    <property type="match status" value="1"/>
</dbReference>
<evidence type="ECO:0000256" key="10">
    <source>
        <dbReference type="ARBA" id="ARBA00047393"/>
    </source>
</evidence>
<evidence type="ECO:0000256" key="8">
    <source>
        <dbReference type="ARBA" id="ARBA00044562"/>
    </source>
</evidence>
<gene>
    <name evidence="17 18" type="primary">LOC115826283</name>
</gene>
<protein>
    <recommendedName>
        <fullName evidence="2">superoxide dismutase</fullName>
        <ecNumber evidence="2">1.15.1.1</ecNumber>
    </recommendedName>
    <alternativeName>
        <fullName evidence="7">Nitrite reductase CYGB</fullName>
    </alternativeName>
    <alternativeName>
        <fullName evidence="9">Pseudoperoxidase CYGB</fullName>
    </alternativeName>
    <alternativeName>
        <fullName evidence="8">Superoxide dismutase CYGB</fullName>
    </alternativeName>
</protein>
<evidence type="ECO:0000256" key="9">
    <source>
        <dbReference type="ARBA" id="ARBA00044569"/>
    </source>
</evidence>
<keyword evidence="16" id="KW-1185">Reference proteome</keyword>
<evidence type="ECO:0000259" key="15">
    <source>
        <dbReference type="PROSITE" id="PS01033"/>
    </source>
</evidence>
<dbReference type="RefSeq" id="XP_030645899.1">
    <property type="nucleotide sequence ID" value="XM_030790039.1"/>
</dbReference>
<feature type="domain" description="Globin" evidence="15">
    <location>
        <begin position="17"/>
        <end position="166"/>
    </location>
</feature>
<keyword evidence="5" id="KW-0408">Iron</keyword>
<proteinExistence type="inferred from homology"/>
<evidence type="ECO:0000256" key="4">
    <source>
        <dbReference type="ARBA" id="ARBA00022723"/>
    </source>
</evidence>
<dbReference type="InterPro" id="IPR000971">
    <property type="entry name" value="Globin"/>
</dbReference>
<comment type="catalytic activity">
    <reaction evidence="12">
        <text>H2O2 + AH2 = A + 2 H2O</text>
        <dbReference type="Rhea" id="RHEA:30275"/>
        <dbReference type="ChEBI" id="CHEBI:13193"/>
        <dbReference type="ChEBI" id="CHEBI:15377"/>
        <dbReference type="ChEBI" id="CHEBI:16240"/>
        <dbReference type="ChEBI" id="CHEBI:17499"/>
    </reaction>
    <physiologicalReaction direction="left-to-right" evidence="12">
        <dbReference type="Rhea" id="RHEA:30276"/>
    </physiologicalReaction>
</comment>
<dbReference type="GO" id="GO:0020037">
    <property type="term" value="F:heme binding"/>
    <property type="evidence" value="ECO:0007669"/>
    <property type="project" value="InterPro"/>
</dbReference>
<evidence type="ECO:0000256" key="12">
    <source>
        <dbReference type="ARBA" id="ARBA00049899"/>
    </source>
</evidence>
<dbReference type="AlphaFoldDB" id="A0A6J2WMZ1"/>
<dbReference type="PRINTS" id="PR01906">
    <property type="entry name" value="FISHGLOBIN"/>
</dbReference>
<dbReference type="GO" id="GO:0005506">
    <property type="term" value="F:iron ion binding"/>
    <property type="evidence" value="ECO:0007669"/>
    <property type="project" value="InterPro"/>
</dbReference>
<comment type="catalytic activity">
    <reaction evidence="11">
        <text>Fe(III)-heme b-[protein] + nitric oxide + H2O = Fe(II)-heme b-[protein] + nitrite + 2 H(+)</text>
        <dbReference type="Rhea" id="RHEA:77711"/>
        <dbReference type="Rhea" id="RHEA-COMP:18975"/>
        <dbReference type="Rhea" id="RHEA-COMP:18976"/>
        <dbReference type="ChEBI" id="CHEBI:15377"/>
        <dbReference type="ChEBI" id="CHEBI:15378"/>
        <dbReference type="ChEBI" id="CHEBI:16301"/>
        <dbReference type="ChEBI" id="CHEBI:16480"/>
        <dbReference type="ChEBI" id="CHEBI:55376"/>
        <dbReference type="ChEBI" id="CHEBI:60344"/>
    </reaction>
    <physiologicalReaction direction="right-to-left" evidence="11">
        <dbReference type="Rhea" id="RHEA:77713"/>
    </physiologicalReaction>
</comment>
<dbReference type="PANTHER" id="PTHR46783">
    <property type="entry name" value="CYTOGLOBIN"/>
    <property type="match status" value="1"/>
</dbReference>
<evidence type="ECO:0000256" key="13">
    <source>
        <dbReference type="RuleBase" id="RU000356"/>
    </source>
</evidence>
<evidence type="ECO:0000256" key="3">
    <source>
        <dbReference type="ARBA" id="ARBA00022617"/>
    </source>
</evidence>
<dbReference type="RefSeq" id="XP_030645898.1">
    <property type="nucleotide sequence ID" value="XM_030790038.1"/>
</dbReference>
<keyword evidence="4" id="KW-0479">Metal-binding</keyword>
<dbReference type="Proteomes" id="UP000504632">
    <property type="component" value="Chromosome 13"/>
</dbReference>
<comment type="similarity">
    <text evidence="1 13">Belongs to the globin family.</text>
</comment>
<evidence type="ECO:0000256" key="6">
    <source>
        <dbReference type="ARBA" id="ARBA00044448"/>
    </source>
</evidence>
<evidence type="ECO:0000256" key="11">
    <source>
        <dbReference type="ARBA" id="ARBA00048118"/>
    </source>
</evidence>
<dbReference type="EC" id="1.15.1.1" evidence="2"/>
<evidence type="ECO:0000313" key="16">
    <source>
        <dbReference type="Proteomes" id="UP000504632"/>
    </source>
</evidence>
<dbReference type="InterPro" id="IPR009050">
    <property type="entry name" value="Globin-like_sf"/>
</dbReference>
<evidence type="ECO:0000256" key="1">
    <source>
        <dbReference type="ARBA" id="ARBA00008705"/>
    </source>
</evidence>
<sequence>MEGERKGKMEQLEKTEPLSDAERGMIQNTWTKVYENSEDAGVAVLTRLFVNFPSSKQYFSQFRDMEDPEEMSRSTQLRKHATRVMNALNTLVENIHDGEKMVSVLKMVGKAHALRHKVDPVYFKILGGVILEVLVEAFSDSFTAEVQTAWSKLMGTMCWHVNQVYAELGWPQISKSK</sequence>
<dbReference type="GO" id="GO:0019825">
    <property type="term" value="F:oxygen binding"/>
    <property type="evidence" value="ECO:0007669"/>
    <property type="project" value="InterPro"/>
</dbReference>
<feature type="region of interest" description="Disordered" evidence="14">
    <location>
        <begin position="1"/>
        <end position="21"/>
    </location>
</feature>
<keyword evidence="13" id="KW-0813">Transport</keyword>